<evidence type="ECO:0000313" key="3">
    <source>
        <dbReference type="Proteomes" id="UP000636709"/>
    </source>
</evidence>
<dbReference type="AlphaFoldDB" id="A0A835AIC6"/>
<evidence type="ECO:0000256" key="1">
    <source>
        <dbReference type="SAM" id="MobiDB-lite"/>
    </source>
</evidence>
<gene>
    <name evidence="2" type="ORF">HU200_054678</name>
</gene>
<feature type="region of interest" description="Disordered" evidence="1">
    <location>
        <begin position="50"/>
        <end position="84"/>
    </location>
</feature>
<reference evidence="2" key="1">
    <citation type="submission" date="2020-07" db="EMBL/GenBank/DDBJ databases">
        <title>Genome sequence and genetic diversity analysis of an under-domesticated orphan crop, white fonio (Digitaria exilis).</title>
        <authorList>
            <person name="Bennetzen J.L."/>
            <person name="Chen S."/>
            <person name="Ma X."/>
            <person name="Wang X."/>
            <person name="Yssel A.E.J."/>
            <person name="Chaluvadi S.R."/>
            <person name="Johnson M."/>
            <person name="Gangashetty P."/>
            <person name="Hamidou F."/>
            <person name="Sanogo M.D."/>
            <person name="Zwaenepoel A."/>
            <person name="Wallace J."/>
            <person name="Van De Peer Y."/>
            <person name="Van Deynze A."/>
        </authorList>
    </citation>
    <scope>NUCLEOTIDE SEQUENCE</scope>
    <source>
        <tissue evidence="2">Leaves</tissue>
    </source>
</reference>
<dbReference type="EMBL" id="JACEFO010002349">
    <property type="protein sequence ID" value="KAF8664501.1"/>
    <property type="molecule type" value="Genomic_DNA"/>
</dbReference>
<organism evidence="2 3">
    <name type="scientific">Digitaria exilis</name>
    <dbReference type="NCBI Taxonomy" id="1010633"/>
    <lineage>
        <taxon>Eukaryota</taxon>
        <taxon>Viridiplantae</taxon>
        <taxon>Streptophyta</taxon>
        <taxon>Embryophyta</taxon>
        <taxon>Tracheophyta</taxon>
        <taxon>Spermatophyta</taxon>
        <taxon>Magnoliopsida</taxon>
        <taxon>Liliopsida</taxon>
        <taxon>Poales</taxon>
        <taxon>Poaceae</taxon>
        <taxon>PACMAD clade</taxon>
        <taxon>Panicoideae</taxon>
        <taxon>Panicodae</taxon>
        <taxon>Paniceae</taxon>
        <taxon>Anthephorinae</taxon>
        <taxon>Digitaria</taxon>
    </lineage>
</organism>
<proteinExistence type="predicted"/>
<feature type="compositionally biased region" description="Pro residues" evidence="1">
    <location>
        <begin position="63"/>
        <end position="76"/>
    </location>
</feature>
<comment type="caution">
    <text evidence="2">The sequence shown here is derived from an EMBL/GenBank/DDBJ whole genome shotgun (WGS) entry which is preliminary data.</text>
</comment>
<protein>
    <submittedName>
        <fullName evidence="2">Uncharacterized protein</fullName>
    </submittedName>
</protein>
<evidence type="ECO:0000313" key="2">
    <source>
        <dbReference type="EMBL" id="KAF8664501.1"/>
    </source>
</evidence>
<name>A0A835AIC6_9POAL</name>
<accession>A0A835AIC6</accession>
<dbReference type="Proteomes" id="UP000636709">
    <property type="component" value="Unassembled WGS sequence"/>
</dbReference>
<sequence length="179" mass="19172">MNGTAQHSIRGNQCVVELFAMAAMTMTPRAASAGGERRLHRVSYCGDLPRPIRPVPGAAGPRPGTPRPGFPTPSASPPGRAESNWWGATARQAAAGAPRRPRSCRGVARVPTGKGNRELVRRALAPPAARGGGLVLIRRWTFRPAPSRLRNASSLSSPSLSRRGHGHCEFVIDHRDRIL</sequence>
<keyword evidence="3" id="KW-1185">Reference proteome</keyword>